<dbReference type="SMART" id="SM00355">
    <property type="entry name" value="ZnF_C2H2"/>
    <property type="match status" value="3"/>
</dbReference>
<feature type="region of interest" description="Disordered" evidence="2">
    <location>
        <begin position="1261"/>
        <end position="1300"/>
    </location>
</feature>
<dbReference type="Proteomes" id="UP000186817">
    <property type="component" value="Unassembled WGS sequence"/>
</dbReference>
<evidence type="ECO:0000256" key="2">
    <source>
        <dbReference type="SAM" id="MobiDB-lite"/>
    </source>
</evidence>
<evidence type="ECO:0000313" key="4">
    <source>
        <dbReference type="EMBL" id="OLQ10657.1"/>
    </source>
</evidence>
<dbReference type="Gene3D" id="3.60.10.10">
    <property type="entry name" value="Endonuclease/exonuclease/phosphatase"/>
    <property type="match status" value="1"/>
</dbReference>
<dbReference type="InterPro" id="IPR036691">
    <property type="entry name" value="Endo/exonu/phosph_ase_sf"/>
</dbReference>
<feature type="domain" description="Reverse transcriptase" evidence="3">
    <location>
        <begin position="570"/>
        <end position="879"/>
    </location>
</feature>
<protein>
    <submittedName>
        <fullName evidence="4">LINE-1 retrotransposable element ORF2 protein</fullName>
    </submittedName>
</protein>
<accession>A0A1Q9ETA4</accession>
<dbReference type="InterPro" id="IPR038765">
    <property type="entry name" value="Papain-like_cys_pep_sf"/>
</dbReference>
<dbReference type="PANTHER" id="PTHR47027">
    <property type="entry name" value="REVERSE TRANSCRIPTASE DOMAIN-CONTAINING PROTEIN"/>
    <property type="match status" value="1"/>
</dbReference>
<feature type="region of interest" description="Disordered" evidence="2">
    <location>
        <begin position="1129"/>
        <end position="1155"/>
    </location>
</feature>
<feature type="compositionally biased region" description="Pro residues" evidence="2">
    <location>
        <begin position="1138"/>
        <end position="1149"/>
    </location>
</feature>
<dbReference type="CDD" id="cd02257">
    <property type="entry name" value="Peptidase_C19"/>
    <property type="match status" value="1"/>
</dbReference>
<dbReference type="SUPFAM" id="SSF54001">
    <property type="entry name" value="Cysteine proteinases"/>
    <property type="match status" value="1"/>
</dbReference>
<evidence type="ECO:0000313" key="5">
    <source>
        <dbReference type="Proteomes" id="UP000186817"/>
    </source>
</evidence>
<organism evidence="4 5">
    <name type="scientific">Symbiodinium microadriaticum</name>
    <name type="common">Dinoflagellate</name>
    <name type="synonym">Zooxanthella microadriatica</name>
    <dbReference type="NCBI Taxonomy" id="2951"/>
    <lineage>
        <taxon>Eukaryota</taxon>
        <taxon>Sar</taxon>
        <taxon>Alveolata</taxon>
        <taxon>Dinophyceae</taxon>
        <taxon>Suessiales</taxon>
        <taxon>Symbiodiniaceae</taxon>
        <taxon>Symbiodinium</taxon>
    </lineage>
</organism>
<sequence length="1752" mass="197616">MQNGGTYYRGRWHTTADLRALEYTPTPKLPRSLRAQPRRRQARIPPVPCLSWNAGGLSSAVYQEFMAWLDGQSKYQLIMLQETHWPQSSDYTSGHWMCIHSASDPAEAHDSYAGVMIMLSKKHFRDPAVHEIHKGRVLHVRATHVATHTTVDILVVYQHVWRSHLTSQRNHELRGAIWQHLHTACAKMPARHFLLVGGDFNASVRPKRHEAGPASMPSKASPSDQQLNRLLTAHNLCALNTWGARPAYTHYSHIGKTQIDYVLTRCVTAGQTSKMARPLVDFPVAGWRQAGHLPIQATLSIVPVHWRADIKGAPPLQYDKSALQAALTSDTEQVQSLRRSVQAEVTQVPRGDLHQLHQSINQILCQAVRRAFPAKPAEDLRISAHAGYRASARHVWHLYAQMKRARVATVGRLIQQWRCAAAFEQASRALREQSKQLKRAAFQDKLSKAEAAAVIGDQCTLHGIVRSLTPAHRKLFSRLRDQDGKLLSKVEEAQALADQGRATYALFPDLPIAGPLTQALTVTDEEVVQQFRTIQAGKAVPNHIAPAGMWKLCSDCLGPVFGAAFREHFQQGSPGLLSGDLTDATMAMLPKPNKPAHVLANLRPIGLMAPTSKALAGILKHRMMEWQLPLLRHRPQYAYLPNRGTLDALFRVHKHVAEALALFRASRITRFGAYRGCKPRPFTGALSLSLDLSRAFDLTNRPKLFQALQDYKVPPEVIEVAHRLHFGSRFLYKAGNCRSSFVPSNGLKQGCKVAPCLWVWYTLALMDALEKQLPEGWIQNILTLFADDCWASWLLYSIDDLRRALRELSVLLGTLEDFQTQINYGKTAVLLKFVGKQAKQALYDVTRFKNGVAHLCVVVKGVERLIPLKAEHDYLGSKVSYHNHREANLEHRVHSGQQRYHAVQRALTGRHVVSSAHRVRLWDACVSTSLLYSLPAVGLTEPSLRRLETRMLKHLRAILRLPAHLTRARNEDVWQQAQVDPPGPRVLQALASFRAKLEDRARQAPDITTDPALLEHVRSEEQRLRHLLQARAPLEAPCRPPDAGGWQCPHCAHIAPTSHALRIHCGLYHPEGPKTTVGQATAFDPTQHAVGGLPHCRLCGRQFKKWQNLRRHIEEGTCAALGGSSFVQQPRAEVEQRPAPPEQETPPDAPAAEPQNTPLVLRPFFLKTWSRWDTLLAHPALRHELTRHCVICQMFIMDTKHIKQHIRRMHPDIFSTHKAVTWISVRCCSNFALRLYTVNSRMTGSGLNPEADIFRHCMSQVAPQNGHPPKTDTTPNKRPRQEAQGRRGQRRPYAPFSQYAPAHSDDQVQAMAKMIMRQEEIISELRVDKNLLLYFREDDFSILPGLYRVAREWSRQQEEGTNATTSPIRTLLLACLVQQLRDRINHMTADAEGVAKLQAAGWLNADKHWTRMRWCHQAKKLVQHPEAGVMQHQDLQAKLEFLLANLKGEVIQKFHSTKRLDALEDEQATAAVFFLSVSLRGALAAQVHETFVQLIGISALQLVGLSVKRATLKRPPLAQQIARIAYGLARATGDLWQGRAVTEELVDAWHQQEDLCALTAAHLWFSLQLPRFNAATGDKTHQPYAVPGTLSLPTFVDATSQAIERHEYFVHSIIRHHGATFRAGHYTVLVRGSEDFLLDDDHPPRKALPRDLDDTSQSMYVLIMFLCSMDSMDWTDPIVYTERERGLSRQLYLLEIWIKQLVKDNDVLQERMDTLERRISFILLRLPMGITAGGRNKVAPTTLPIELETLDD</sequence>
<proteinExistence type="predicted"/>
<comment type="caution">
    <text evidence="4">The sequence shown here is derived from an EMBL/GenBank/DDBJ whole genome shotgun (WGS) entry which is preliminary data.</text>
</comment>
<dbReference type="PANTHER" id="PTHR47027:SF20">
    <property type="entry name" value="REVERSE TRANSCRIPTASE-LIKE PROTEIN WITH RNA-DIRECTED DNA POLYMERASE DOMAIN"/>
    <property type="match status" value="1"/>
</dbReference>
<dbReference type="Pfam" id="PF00078">
    <property type="entry name" value="RVT_1"/>
    <property type="match status" value="1"/>
</dbReference>
<keyword evidence="5" id="KW-1185">Reference proteome</keyword>
<dbReference type="InterPro" id="IPR013087">
    <property type="entry name" value="Znf_C2H2_type"/>
</dbReference>
<dbReference type="OrthoDB" id="416285at2759"/>
<keyword evidence="1" id="KW-0175">Coiled coil</keyword>
<feature type="coiled-coil region" evidence="1">
    <location>
        <begin position="1698"/>
        <end position="1725"/>
    </location>
</feature>
<dbReference type="SUPFAM" id="SSF56219">
    <property type="entry name" value="DNase I-like"/>
    <property type="match status" value="1"/>
</dbReference>
<evidence type="ECO:0000259" key="3">
    <source>
        <dbReference type="PROSITE" id="PS50878"/>
    </source>
</evidence>
<dbReference type="Gene3D" id="3.90.70.10">
    <property type="entry name" value="Cysteine proteinases"/>
    <property type="match status" value="1"/>
</dbReference>
<dbReference type="InterPro" id="IPR000477">
    <property type="entry name" value="RT_dom"/>
</dbReference>
<dbReference type="Pfam" id="PF03372">
    <property type="entry name" value="Exo_endo_phos"/>
    <property type="match status" value="1"/>
</dbReference>
<dbReference type="GO" id="GO:0003824">
    <property type="term" value="F:catalytic activity"/>
    <property type="evidence" value="ECO:0007669"/>
    <property type="project" value="InterPro"/>
</dbReference>
<evidence type="ECO:0000256" key="1">
    <source>
        <dbReference type="SAM" id="Coils"/>
    </source>
</evidence>
<dbReference type="EMBL" id="LSRX01000074">
    <property type="protein sequence ID" value="OLQ10657.1"/>
    <property type="molecule type" value="Genomic_DNA"/>
</dbReference>
<dbReference type="InterPro" id="IPR005135">
    <property type="entry name" value="Endo/exonuclease/phosphatase"/>
</dbReference>
<gene>
    <name evidence="4" type="primary">Pol</name>
    <name evidence="4" type="ORF">AK812_SmicGene5581</name>
</gene>
<reference evidence="4 5" key="1">
    <citation type="submission" date="2016-02" db="EMBL/GenBank/DDBJ databases">
        <title>Genome analysis of coral dinoflagellate symbionts highlights evolutionary adaptations to a symbiotic lifestyle.</title>
        <authorList>
            <person name="Aranda M."/>
            <person name="Li Y."/>
            <person name="Liew Y.J."/>
            <person name="Baumgarten S."/>
            <person name="Simakov O."/>
            <person name="Wilson M."/>
            <person name="Piel J."/>
            <person name="Ashoor H."/>
            <person name="Bougouffa S."/>
            <person name="Bajic V.B."/>
            <person name="Ryu T."/>
            <person name="Ravasi T."/>
            <person name="Bayer T."/>
            <person name="Micklem G."/>
            <person name="Kim H."/>
            <person name="Bhak J."/>
            <person name="Lajeunesse T.C."/>
            <person name="Voolstra C.R."/>
        </authorList>
    </citation>
    <scope>NUCLEOTIDE SEQUENCE [LARGE SCALE GENOMIC DNA]</scope>
    <source>
        <strain evidence="4 5">CCMP2467</strain>
    </source>
</reference>
<name>A0A1Q9ETA4_SYMMI</name>
<dbReference type="PROSITE" id="PS50878">
    <property type="entry name" value="RT_POL"/>
    <property type="match status" value="1"/>
</dbReference>